<dbReference type="Proteomes" id="UP000634308">
    <property type="component" value="Unassembled WGS sequence"/>
</dbReference>
<dbReference type="Gene3D" id="3.30.70.270">
    <property type="match status" value="1"/>
</dbReference>
<accession>A0ABQ2RQD7</accession>
<dbReference type="PROSITE" id="PS50887">
    <property type="entry name" value="GGDEF"/>
    <property type="match status" value="1"/>
</dbReference>
<dbReference type="EMBL" id="BMQM01000005">
    <property type="protein sequence ID" value="GGR52271.1"/>
    <property type="molecule type" value="Genomic_DNA"/>
</dbReference>
<evidence type="ECO:0000259" key="1">
    <source>
        <dbReference type="PROSITE" id="PS50887"/>
    </source>
</evidence>
<dbReference type="InterPro" id="IPR043128">
    <property type="entry name" value="Rev_trsase/Diguanyl_cyclase"/>
</dbReference>
<reference evidence="3" key="1">
    <citation type="journal article" date="2019" name="Int. J. Syst. Evol. Microbiol.">
        <title>The Global Catalogue of Microorganisms (GCM) 10K type strain sequencing project: providing services to taxonomists for standard genome sequencing and annotation.</title>
        <authorList>
            <consortium name="The Broad Institute Genomics Platform"/>
            <consortium name="The Broad Institute Genome Sequencing Center for Infectious Disease"/>
            <person name="Wu L."/>
            <person name="Ma J."/>
        </authorList>
    </citation>
    <scope>NUCLEOTIDE SEQUENCE [LARGE SCALE GENOMIC DNA]</scope>
    <source>
        <strain evidence="3">JCM 31404</strain>
    </source>
</reference>
<keyword evidence="3" id="KW-1185">Reference proteome</keyword>
<proteinExistence type="predicted"/>
<comment type="caution">
    <text evidence="2">The sequence shown here is derived from an EMBL/GenBank/DDBJ whole genome shotgun (WGS) entry which is preliminary data.</text>
</comment>
<sequence length="125" mass="13478">MNIDHLKRFDDVYGLPMGDQAVRLVASIASLHACMLGPYSQIYRVGGDEIVIVWPPLPVADVRHRAEAIRTAIESVGPGITMTVVTAQALSSDEPDILLARLRSLMAVTKSGGRNRSVLELGIQG</sequence>
<dbReference type="Pfam" id="PF00990">
    <property type="entry name" value="GGDEF"/>
    <property type="match status" value="1"/>
</dbReference>
<organism evidence="2 3">
    <name type="scientific">Deinococcus seoulensis</name>
    <dbReference type="NCBI Taxonomy" id="1837379"/>
    <lineage>
        <taxon>Bacteria</taxon>
        <taxon>Thermotogati</taxon>
        <taxon>Deinococcota</taxon>
        <taxon>Deinococci</taxon>
        <taxon>Deinococcales</taxon>
        <taxon>Deinococcaceae</taxon>
        <taxon>Deinococcus</taxon>
    </lineage>
</organism>
<dbReference type="SUPFAM" id="SSF55073">
    <property type="entry name" value="Nucleotide cyclase"/>
    <property type="match status" value="1"/>
</dbReference>
<evidence type="ECO:0000313" key="2">
    <source>
        <dbReference type="EMBL" id="GGR52271.1"/>
    </source>
</evidence>
<name>A0ABQ2RQD7_9DEIO</name>
<dbReference type="InterPro" id="IPR000160">
    <property type="entry name" value="GGDEF_dom"/>
</dbReference>
<gene>
    <name evidence="2" type="ORF">GCM10008959_12100</name>
</gene>
<evidence type="ECO:0000313" key="3">
    <source>
        <dbReference type="Proteomes" id="UP000634308"/>
    </source>
</evidence>
<protein>
    <recommendedName>
        <fullName evidence="1">GGDEF domain-containing protein</fullName>
    </recommendedName>
</protein>
<feature type="domain" description="GGDEF" evidence="1">
    <location>
        <begin position="1"/>
        <end position="122"/>
    </location>
</feature>
<dbReference type="InterPro" id="IPR029787">
    <property type="entry name" value="Nucleotide_cyclase"/>
</dbReference>